<name>A0A6A5Y7T1_9PLEO</name>
<keyword evidence="2" id="KW-1185">Reference proteome</keyword>
<dbReference type="Proteomes" id="UP000799778">
    <property type="component" value="Unassembled WGS sequence"/>
</dbReference>
<proteinExistence type="predicted"/>
<evidence type="ECO:0000313" key="2">
    <source>
        <dbReference type="Proteomes" id="UP000799778"/>
    </source>
</evidence>
<reference evidence="1" key="1">
    <citation type="journal article" date="2020" name="Stud. Mycol.">
        <title>101 Dothideomycetes genomes: a test case for predicting lifestyles and emergence of pathogens.</title>
        <authorList>
            <person name="Haridas S."/>
            <person name="Albert R."/>
            <person name="Binder M."/>
            <person name="Bloem J."/>
            <person name="Labutti K."/>
            <person name="Salamov A."/>
            <person name="Andreopoulos B."/>
            <person name="Baker S."/>
            <person name="Barry K."/>
            <person name="Bills G."/>
            <person name="Bluhm B."/>
            <person name="Cannon C."/>
            <person name="Castanera R."/>
            <person name="Culley D."/>
            <person name="Daum C."/>
            <person name="Ezra D."/>
            <person name="Gonzalez J."/>
            <person name="Henrissat B."/>
            <person name="Kuo A."/>
            <person name="Liang C."/>
            <person name="Lipzen A."/>
            <person name="Lutzoni F."/>
            <person name="Magnuson J."/>
            <person name="Mondo S."/>
            <person name="Nolan M."/>
            <person name="Ohm R."/>
            <person name="Pangilinan J."/>
            <person name="Park H.-J."/>
            <person name="Ramirez L."/>
            <person name="Alfaro M."/>
            <person name="Sun H."/>
            <person name="Tritt A."/>
            <person name="Yoshinaga Y."/>
            <person name="Zwiers L.-H."/>
            <person name="Turgeon B."/>
            <person name="Goodwin S."/>
            <person name="Spatafora J."/>
            <person name="Crous P."/>
            <person name="Grigoriev I."/>
        </authorList>
    </citation>
    <scope>NUCLEOTIDE SEQUENCE</scope>
    <source>
        <strain evidence="1">CBS 175.79</strain>
    </source>
</reference>
<dbReference type="EMBL" id="ML978066">
    <property type="protein sequence ID" value="KAF2021635.1"/>
    <property type="molecule type" value="Genomic_DNA"/>
</dbReference>
<dbReference type="RefSeq" id="XP_033389974.1">
    <property type="nucleotide sequence ID" value="XM_033522307.1"/>
</dbReference>
<protein>
    <submittedName>
        <fullName evidence="1">Uncharacterized protein</fullName>
    </submittedName>
</protein>
<evidence type="ECO:0000313" key="1">
    <source>
        <dbReference type="EMBL" id="KAF2021635.1"/>
    </source>
</evidence>
<accession>A0A6A5Y7T1</accession>
<dbReference type="AlphaFoldDB" id="A0A6A5Y7T1"/>
<sequence length="137" mass="15753">MNQSLVAFADSQLRVCRWCAPRYSRSQAALITEYLSPNTADALPCLLLLARYCVFSCAVLLYIYDRVWPTILFLQTLSTCASDVQSNYVGCYRECTVWWESGERPWTESRAMIGQKWKGPLHLVHQIPTSQTLFFSE</sequence>
<gene>
    <name evidence="1" type="ORF">BU24DRAFT_24408</name>
</gene>
<organism evidence="1 2">
    <name type="scientific">Aaosphaeria arxii CBS 175.79</name>
    <dbReference type="NCBI Taxonomy" id="1450172"/>
    <lineage>
        <taxon>Eukaryota</taxon>
        <taxon>Fungi</taxon>
        <taxon>Dikarya</taxon>
        <taxon>Ascomycota</taxon>
        <taxon>Pezizomycotina</taxon>
        <taxon>Dothideomycetes</taxon>
        <taxon>Pleosporomycetidae</taxon>
        <taxon>Pleosporales</taxon>
        <taxon>Pleosporales incertae sedis</taxon>
        <taxon>Aaosphaeria</taxon>
    </lineage>
</organism>
<dbReference type="GeneID" id="54279704"/>